<evidence type="ECO:0000256" key="1">
    <source>
        <dbReference type="ARBA" id="ARBA00023015"/>
    </source>
</evidence>
<proteinExistence type="inferred from homology"/>
<feature type="region of interest" description="Disordered" evidence="4">
    <location>
        <begin position="112"/>
        <end position="148"/>
    </location>
</feature>
<evidence type="ECO:0000256" key="2">
    <source>
        <dbReference type="ARBA" id="ARBA00023163"/>
    </source>
</evidence>
<reference evidence="5 6" key="1">
    <citation type="journal article" date="2022" name="Nat. Plants">
        <title>Genomes of leafy and leafless Platanthera orchids illuminate the evolution of mycoheterotrophy.</title>
        <authorList>
            <person name="Li M.H."/>
            <person name="Liu K.W."/>
            <person name="Li Z."/>
            <person name="Lu H.C."/>
            <person name="Ye Q.L."/>
            <person name="Zhang D."/>
            <person name="Wang J.Y."/>
            <person name="Li Y.F."/>
            <person name="Zhong Z.M."/>
            <person name="Liu X."/>
            <person name="Yu X."/>
            <person name="Liu D.K."/>
            <person name="Tu X.D."/>
            <person name="Liu B."/>
            <person name="Hao Y."/>
            <person name="Liao X.Y."/>
            <person name="Jiang Y.T."/>
            <person name="Sun W.H."/>
            <person name="Chen J."/>
            <person name="Chen Y.Q."/>
            <person name="Ai Y."/>
            <person name="Zhai J.W."/>
            <person name="Wu S.S."/>
            <person name="Zhou Z."/>
            <person name="Hsiao Y.Y."/>
            <person name="Wu W.L."/>
            <person name="Chen Y.Y."/>
            <person name="Lin Y.F."/>
            <person name="Hsu J.L."/>
            <person name="Li C.Y."/>
            <person name="Wang Z.W."/>
            <person name="Zhao X."/>
            <person name="Zhong W.Y."/>
            <person name="Ma X.K."/>
            <person name="Ma L."/>
            <person name="Huang J."/>
            <person name="Chen G.Z."/>
            <person name="Huang M.Z."/>
            <person name="Huang L."/>
            <person name="Peng D.H."/>
            <person name="Luo Y.B."/>
            <person name="Zou S.Q."/>
            <person name="Chen S.P."/>
            <person name="Lan S."/>
            <person name="Tsai W.C."/>
            <person name="Van de Peer Y."/>
            <person name="Liu Z.J."/>
        </authorList>
    </citation>
    <scope>NUCLEOTIDE SEQUENCE [LARGE SCALE GENOMIC DNA]</scope>
    <source>
        <strain evidence="5">Lor288</strain>
    </source>
</reference>
<evidence type="ECO:0000313" key="6">
    <source>
        <dbReference type="Proteomes" id="UP001412067"/>
    </source>
</evidence>
<keyword evidence="6" id="KW-1185">Reference proteome</keyword>
<dbReference type="PROSITE" id="PS50985">
    <property type="entry name" value="GRAS"/>
    <property type="match status" value="1"/>
</dbReference>
<feature type="region of interest" description="SAW" evidence="3">
    <location>
        <begin position="384"/>
        <end position="395"/>
    </location>
</feature>
<dbReference type="EMBL" id="JBBWWR010000007">
    <property type="protein sequence ID" value="KAK8963534.1"/>
    <property type="molecule type" value="Genomic_DNA"/>
</dbReference>
<evidence type="ECO:0000256" key="4">
    <source>
        <dbReference type="SAM" id="MobiDB-lite"/>
    </source>
</evidence>
<dbReference type="Pfam" id="PF03514">
    <property type="entry name" value="GRAS"/>
    <property type="match status" value="1"/>
</dbReference>
<dbReference type="PANTHER" id="PTHR31636">
    <property type="entry name" value="OSJNBA0084A10.13 PROTEIN-RELATED"/>
    <property type="match status" value="1"/>
</dbReference>
<keyword evidence="2" id="KW-0804">Transcription</keyword>
<name>A0ABR2MIK5_9ASPA</name>
<comment type="caution">
    <text evidence="5">The sequence shown here is derived from an EMBL/GenBank/DDBJ whole genome shotgun (WGS) entry which is preliminary data.</text>
</comment>
<comment type="similarity">
    <text evidence="3">Belongs to the GRAS family.</text>
</comment>
<dbReference type="Proteomes" id="UP001412067">
    <property type="component" value="Unassembled WGS sequence"/>
</dbReference>
<dbReference type="InterPro" id="IPR005202">
    <property type="entry name" value="TF_GRAS"/>
</dbReference>
<organism evidence="5 6">
    <name type="scientific">Platanthera guangdongensis</name>
    <dbReference type="NCBI Taxonomy" id="2320717"/>
    <lineage>
        <taxon>Eukaryota</taxon>
        <taxon>Viridiplantae</taxon>
        <taxon>Streptophyta</taxon>
        <taxon>Embryophyta</taxon>
        <taxon>Tracheophyta</taxon>
        <taxon>Spermatophyta</taxon>
        <taxon>Magnoliopsida</taxon>
        <taxon>Liliopsida</taxon>
        <taxon>Asparagales</taxon>
        <taxon>Orchidaceae</taxon>
        <taxon>Orchidoideae</taxon>
        <taxon>Orchideae</taxon>
        <taxon>Orchidinae</taxon>
        <taxon>Platanthera</taxon>
    </lineage>
</organism>
<evidence type="ECO:0000313" key="5">
    <source>
        <dbReference type="EMBL" id="KAK8963534.1"/>
    </source>
</evidence>
<evidence type="ECO:0000256" key="3">
    <source>
        <dbReference type="PROSITE-ProRule" id="PRU01191"/>
    </source>
</evidence>
<comment type="caution">
    <text evidence="3">Lacks conserved residue(s) required for the propagation of feature annotation.</text>
</comment>
<keyword evidence="1" id="KW-0805">Transcription regulation</keyword>
<accession>A0ABR2MIK5</accession>
<gene>
    <name evidence="5" type="primary">SCL6</name>
    <name evidence="5" type="ORF">KSP40_PGU008937</name>
</gene>
<sequence>MDQAREEGLWLTLGMGGLAASEWAFLVQGASLAKVALEAIAAQILVGEGQDEGGDAFWSGGTGHRRKKGEDVFYKEPSEEKSHPFAPNLIFHTQSPPIPSLFVPSFTRATEQHHNSGVLPPHPKHHHSQIPATDSAQLPLRPTKPTPSPAVNEAAMAFHQHQVSVDQLFKEIELMEAGNFIRAHGILARLNHHLPSPLGKPLIRSIFHFKDALQLLIANSSSPPSTTPLLITPLDFVLKLSAYKAFSEPLELHLTSEIFSHFATELNIPFEINIARIESFDPAEIVAKSASTNEAIAMNLPMGASLNPSFSTILHLVKQLMPKIIISIDQGCDRSDLSFSHHFLHAFQSSVTVLDSIDAAGCCLDKANKIERFVLRPAIENLIIGRHRAPEQTLQ</sequence>
<protein>
    <submittedName>
        <fullName evidence="5">Scarecrow-like protein 6</fullName>
    </submittedName>
</protein>